<organism evidence="2 4">
    <name type="scientific">Dracunculus medinensis</name>
    <name type="common">Guinea worm</name>
    <dbReference type="NCBI Taxonomy" id="318479"/>
    <lineage>
        <taxon>Eukaryota</taxon>
        <taxon>Metazoa</taxon>
        <taxon>Ecdysozoa</taxon>
        <taxon>Nematoda</taxon>
        <taxon>Chromadorea</taxon>
        <taxon>Rhabditida</taxon>
        <taxon>Spirurina</taxon>
        <taxon>Dracunculoidea</taxon>
        <taxon>Dracunculidae</taxon>
        <taxon>Dracunculus</taxon>
    </lineage>
</organism>
<dbReference type="EMBL" id="UYYG01000002">
    <property type="protein sequence ID" value="VDN50261.1"/>
    <property type="molecule type" value="Genomic_DNA"/>
</dbReference>
<keyword evidence="3" id="KW-1185">Reference proteome</keyword>
<dbReference type="AlphaFoldDB" id="A0A0N4U8J2"/>
<protein>
    <submittedName>
        <fullName evidence="1 4">Uncharacterized protein</fullName>
    </submittedName>
</protein>
<dbReference type="Proteomes" id="UP000038040">
    <property type="component" value="Unplaced"/>
</dbReference>
<evidence type="ECO:0000313" key="2">
    <source>
        <dbReference type="Proteomes" id="UP000038040"/>
    </source>
</evidence>
<accession>A0A0N4U8J2</accession>
<name>A0A0N4U8J2_DRAME</name>
<proteinExistence type="predicted"/>
<dbReference type="Proteomes" id="UP000274756">
    <property type="component" value="Unassembled WGS sequence"/>
</dbReference>
<reference evidence="4" key="1">
    <citation type="submission" date="2017-02" db="UniProtKB">
        <authorList>
            <consortium name="WormBaseParasite"/>
        </authorList>
    </citation>
    <scope>IDENTIFICATION</scope>
</reference>
<sequence>MAAQLCLSSLQVVAGDGKVVAEIHENANGLQFPNFYRLEYFSKNCRKLLDKQSWVPCVIFNLLLAQLTNRAKISQR</sequence>
<evidence type="ECO:0000313" key="3">
    <source>
        <dbReference type="Proteomes" id="UP000274756"/>
    </source>
</evidence>
<reference evidence="1 3" key="2">
    <citation type="submission" date="2018-11" db="EMBL/GenBank/DDBJ databases">
        <authorList>
            <consortium name="Pathogen Informatics"/>
        </authorList>
    </citation>
    <scope>NUCLEOTIDE SEQUENCE [LARGE SCALE GENOMIC DNA]</scope>
</reference>
<evidence type="ECO:0000313" key="1">
    <source>
        <dbReference type="EMBL" id="VDN50261.1"/>
    </source>
</evidence>
<gene>
    <name evidence="1" type="ORF">DME_LOCUS234</name>
</gene>
<dbReference type="WBParaSite" id="DME_0000336801-mRNA-1">
    <property type="protein sequence ID" value="DME_0000336801-mRNA-1"/>
    <property type="gene ID" value="DME_0000336801"/>
</dbReference>
<evidence type="ECO:0000313" key="4">
    <source>
        <dbReference type="WBParaSite" id="DME_0000336801-mRNA-1"/>
    </source>
</evidence>